<name>A0ABV7K8C8_9HYPH</name>
<organism evidence="6 7">
    <name type="scientific">Aquamicrobium soli</name>
    <dbReference type="NCBI Taxonomy" id="1811518"/>
    <lineage>
        <taxon>Bacteria</taxon>
        <taxon>Pseudomonadati</taxon>
        <taxon>Pseudomonadota</taxon>
        <taxon>Alphaproteobacteria</taxon>
        <taxon>Hyphomicrobiales</taxon>
        <taxon>Phyllobacteriaceae</taxon>
        <taxon>Aquamicrobium</taxon>
    </lineage>
</organism>
<dbReference type="Proteomes" id="UP001595583">
    <property type="component" value="Unassembled WGS sequence"/>
</dbReference>
<accession>A0ABV7K8C8</accession>
<evidence type="ECO:0000313" key="7">
    <source>
        <dbReference type="Proteomes" id="UP001595583"/>
    </source>
</evidence>
<sequence length="648" mass="70247">MKVSKHPHKGQALLLALALAAAWSPAYAFKLFGVKFFERPNQEQKNEDTIGEPVVYSVDFNVSNATRFDGNSETKDVKKTLEAASALWRDKDKPASGVSGLLSKARSDYRRLLDTLYGRGRYGGSISIKADGREVSELPPDVELSQPVKISVSVDPGPSFLFGRTAIANQAPTTTNRRDKVPLPQDQGFAPGQLARSGTILKADALATEAWRQQGYPKAKVASQRVVAAHRTNTVDATIEMKPGRKAYYGPVAVRGTDRMDPAFVAWMAGLPRGQEYDPDDIDRANKRLMRLGVFRSSRFEEANVIDPDGLMPINLIVQERPLHRFGVGADYSTLDGAGLKAYWLHRNLFGHAESLKLETKVAGFGNTTNPADLTYRAGVSFTRPGVFTPDSDLVASVVGDREVLDIYTRTSITGLIGFNRIFTDELSGKLFLAGGPSRFNDDFGIRDFLDVGVLGGLIYDTRDNKTDPTSGYYLDGTVHPFYEFNYGNPAVRMEAEGRAYYGFGKERRFVLAGRLKVGSIVGPSIAETAPDKLFLAGGGGSVRGYAYRNIGVEGPGGIVTGGRSLAEASAELRAHITDSIGVVGFVDAGYVGADSVPDFSQKFRVGVGAGLRYYTGLGPLRADVAVPLDRHEGDPRLAFYIGLGQAF</sequence>
<keyword evidence="7" id="KW-1185">Reference proteome</keyword>
<evidence type="ECO:0000256" key="2">
    <source>
        <dbReference type="ARBA" id="ARBA00022452"/>
    </source>
</evidence>
<reference evidence="7" key="1">
    <citation type="journal article" date="2019" name="Int. J. Syst. Evol. Microbiol.">
        <title>The Global Catalogue of Microorganisms (GCM) 10K type strain sequencing project: providing services to taxonomists for standard genome sequencing and annotation.</title>
        <authorList>
            <consortium name="The Broad Institute Genomics Platform"/>
            <consortium name="The Broad Institute Genome Sequencing Center for Infectious Disease"/>
            <person name="Wu L."/>
            <person name="Ma J."/>
        </authorList>
    </citation>
    <scope>NUCLEOTIDE SEQUENCE [LARGE SCALE GENOMIC DNA]</scope>
    <source>
        <strain evidence="7">KCTC 52165</strain>
    </source>
</reference>
<evidence type="ECO:0000256" key="1">
    <source>
        <dbReference type="ARBA" id="ARBA00004370"/>
    </source>
</evidence>
<dbReference type="PANTHER" id="PTHR12815:SF42">
    <property type="entry name" value="BACTERIAL SURFACE ANTIGEN (D15) DOMAIN-CONTAINING PROTEIN"/>
    <property type="match status" value="1"/>
</dbReference>
<evidence type="ECO:0000256" key="3">
    <source>
        <dbReference type="ARBA" id="ARBA00023136"/>
    </source>
</evidence>
<dbReference type="EMBL" id="JBHRTK010000007">
    <property type="protein sequence ID" value="MFC3205822.1"/>
    <property type="molecule type" value="Genomic_DNA"/>
</dbReference>
<feature type="chain" id="PRO_5045140905" evidence="4">
    <location>
        <begin position="29"/>
        <end position="648"/>
    </location>
</feature>
<proteinExistence type="predicted"/>
<evidence type="ECO:0000259" key="5">
    <source>
        <dbReference type="Pfam" id="PF01103"/>
    </source>
</evidence>
<feature type="signal peptide" evidence="4">
    <location>
        <begin position="1"/>
        <end position="28"/>
    </location>
</feature>
<evidence type="ECO:0000313" key="6">
    <source>
        <dbReference type="EMBL" id="MFC3205822.1"/>
    </source>
</evidence>
<keyword evidence="4" id="KW-0732">Signal</keyword>
<gene>
    <name evidence="6" type="ORF">ACFOHJ_06335</name>
</gene>
<keyword evidence="3" id="KW-0472">Membrane</keyword>
<dbReference type="Pfam" id="PF01103">
    <property type="entry name" value="Omp85"/>
    <property type="match status" value="1"/>
</dbReference>
<keyword evidence="2" id="KW-1134">Transmembrane beta strand</keyword>
<comment type="caution">
    <text evidence="6">The sequence shown here is derived from an EMBL/GenBank/DDBJ whole genome shotgun (WGS) entry which is preliminary data.</text>
</comment>
<keyword evidence="2" id="KW-0812">Transmembrane</keyword>
<protein>
    <submittedName>
        <fullName evidence="6">Autotransporter assembly complex family protein</fullName>
    </submittedName>
</protein>
<feature type="domain" description="Bacterial surface antigen (D15)" evidence="5">
    <location>
        <begin position="348"/>
        <end position="648"/>
    </location>
</feature>
<comment type="subcellular location">
    <subcellularLocation>
        <location evidence="1">Membrane</location>
    </subcellularLocation>
</comment>
<dbReference type="InterPro" id="IPR000184">
    <property type="entry name" value="Bac_surfAg_D15"/>
</dbReference>
<dbReference type="RefSeq" id="WP_378219660.1">
    <property type="nucleotide sequence ID" value="NZ_JBHRTK010000007.1"/>
</dbReference>
<dbReference type="Gene3D" id="2.40.160.50">
    <property type="entry name" value="membrane protein fhac: a member of the omp85/tpsb transporter family"/>
    <property type="match status" value="1"/>
</dbReference>
<dbReference type="PANTHER" id="PTHR12815">
    <property type="entry name" value="SORTING AND ASSEMBLY MACHINERY SAMM50 PROTEIN FAMILY MEMBER"/>
    <property type="match status" value="1"/>
</dbReference>
<evidence type="ECO:0000256" key="4">
    <source>
        <dbReference type="SAM" id="SignalP"/>
    </source>
</evidence>
<dbReference type="Gene3D" id="3.10.20.310">
    <property type="entry name" value="membrane protein fhac"/>
    <property type="match status" value="1"/>
</dbReference>
<dbReference type="InterPro" id="IPR039910">
    <property type="entry name" value="D15-like"/>
</dbReference>